<evidence type="ECO:0008006" key="4">
    <source>
        <dbReference type="Google" id="ProtNLM"/>
    </source>
</evidence>
<reference evidence="2 3" key="1">
    <citation type="submission" date="2015-11" db="EMBL/GenBank/DDBJ databases">
        <title>Expanding the genomic diversity of Burkholderia species for the development of highly accurate diagnostics.</title>
        <authorList>
            <person name="Sahl J."/>
            <person name="Keim P."/>
            <person name="Wagner D."/>
        </authorList>
    </citation>
    <scope>NUCLEOTIDE SEQUENCE [LARGE SCALE GENOMIC DNA]</scope>
    <source>
        <strain evidence="2 3">MSMB782WGS</strain>
    </source>
</reference>
<feature type="chain" id="PRO_5007163080" description="Beta-xylosidase" evidence="1">
    <location>
        <begin position="33"/>
        <end position="477"/>
    </location>
</feature>
<protein>
    <recommendedName>
        <fullName evidence="4">Beta-xylosidase</fullName>
    </recommendedName>
</protein>
<proteinExistence type="predicted"/>
<dbReference type="EMBL" id="LPLU01000058">
    <property type="protein sequence ID" value="KWK77902.1"/>
    <property type="molecule type" value="Genomic_DNA"/>
</dbReference>
<gene>
    <name evidence="2" type="ORF">WM16_10360</name>
</gene>
<dbReference type="Gene3D" id="3.20.20.80">
    <property type="entry name" value="Glycosidases"/>
    <property type="match status" value="1"/>
</dbReference>
<evidence type="ECO:0000313" key="3">
    <source>
        <dbReference type="Proteomes" id="UP000065504"/>
    </source>
</evidence>
<accession>A0A119UVW9</accession>
<dbReference type="AlphaFoldDB" id="A0A119UVW9"/>
<sequence length="477" mass="52791">MCRPIEMTRAARGACVAFALAVLGSAVPATSAADTIPAPSTSPARHRITELIGANGWPSSDEDIPYWQRMGLGWGRDSVGPGQPGPHDGRIDIDRTGPSYGLELPPIILRNNRSGIKSLLFVGYTPAWNAAAPGDGFSAPKDVAVWERYVEAVVKKYSAPPYNVKYFQIWNEAAGPLSGGSPQASFWHGPGNNRNPALARPYADAMRDYVERIHIPAARIIRKYHAYVVYGGWPDQGGLDNYMRWLEYTSPTAHARMLDWVDYLDVHYLGIDSLERLYQRYVATGKVRGLWQTEMGDTYINNPNYLPTYFFDLAAWALDRNWDDPDKYVSMIYHWDGSESYRLTHRGSTRVYNPSGRSLITLRTVLSGPLAPFHHRIELSPDLSGNALISGESIVFQVGGTPGRRWLAVNDLPAPASGRFRIDYVDAILGTPIPEPRLVSSWAGGRLSISFYVPEQRPGAGDKPCPCLGYLVVTPLP</sequence>
<dbReference type="InterPro" id="IPR017853">
    <property type="entry name" value="GH"/>
</dbReference>
<dbReference type="SUPFAM" id="SSF51445">
    <property type="entry name" value="(Trans)glycosidases"/>
    <property type="match status" value="1"/>
</dbReference>
<comment type="caution">
    <text evidence="2">The sequence shown here is derived from an EMBL/GenBank/DDBJ whole genome shotgun (WGS) entry which is preliminary data.</text>
</comment>
<dbReference type="RefSeq" id="WP_060234274.1">
    <property type="nucleotide sequence ID" value="NZ_LPLU01000058.1"/>
</dbReference>
<feature type="signal peptide" evidence="1">
    <location>
        <begin position="1"/>
        <end position="32"/>
    </location>
</feature>
<dbReference type="Proteomes" id="UP000065504">
    <property type="component" value="Unassembled WGS sequence"/>
</dbReference>
<evidence type="ECO:0000256" key="1">
    <source>
        <dbReference type="SAM" id="SignalP"/>
    </source>
</evidence>
<evidence type="ECO:0000313" key="2">
    <source>
        <dbReference type="EMBL" id="KWK77902.1"/>
    </source>
</evidence>
<organism evidence="2 3">
    <name type="scientific">Burkholderia ubonensis</name>
    <dbReference type="NCBI Taxonomy" id="101571"/>
    <lineage>
        <taxon>Bacteria</taxon>
        <taxon>Pseudomonadati</taxon>
        <taxon>Pseudomonadota</taxon>
        <taxon>Betaproteobacteria</taxon>
        <taxon>Burkholderiales</taxon>
        <taxon>Burkholderiaceae</taxon>
        <taxon>Burkholderia</taxon>
        <taxon>Burkholderia cepacia complex</taxon>
    </lineage>
</organism>
<keyword evidence="1" id="KW-0732">Signal</keyword>
<name>A0A119UVW9_9BURK</name>